<reference evidence="10 11" key="1">
    <citation type="submission" date="2019-07" db="EMBL/GenBank/DDBJ databases">
        <title>Tomitella cavernea sp. nov., an actinomycete isolated from soil.</title>
        <authorList>
            <person name="Cheng J."/>
        </authorList>
    </citation>
    <scope>NUCLEOTIDE SEQUENCE [LARGE SCALE GENOMIC DNA]</scope>
    <source>
        <strain evidence="10 11">HY188</strain>
    </source>
</reference>
<dbReference type="KEGG" id="toy:FO059_06480"/>
<comment type="subcellular location">
    <subcellularLocation>
        <location evidence="2">Cytoplasm</location>
    </subcellularLocation>
</comment>
<comment type="cofactor">
    <cofactor evidence="1">
        <name>Zn(2+)</name>
        <dbReference type="ChEBI" id="CHEBI:29105"/>
    </cofactor>
</comment>
<dbReference type="CDD" id="cd01285">
    <property type="entry name" value="nucleoside_deaminase"/>
    <property type="match status" value="1"/>
</dbReference>
<name>A0A516X1W4_9ACTN</name>
<evidence type="ECO:0000256" key="8">
    <source>
        <dbReference type="ARBA" id="ARBA00060693"/>
    </source>
</evidence>
<dbReference type="PROSITE" id="PS51747">
    <property type="entry name" value="CYT_DCMP_DEAMINASES_2"/>
    <property type="match status" value="1"/>
</dbReference>
<keyword evidence="7" id="KW-0862">Zinc</keyword>
<keyword evidence="6" id="KW-0378">Hydrolase</keyword>
<dbReference type="Pfam" id="PF00383">
    <property type="entry name" value="dCMP_cyt_deam_1"/>
    <property type="match status" value="1"/>
</dbReference>
<dbReference type="GO" id="GO:0072527">
    <property type="term" value="P:pyrimidine-containing compound metabolic process"/>
    <property type="evidence" value="ECO:0007669"/>
    <property type="project" value="UniProtKB-ARBA"/>
</dbReference>
<feature type="domain" description="CMP/dCMP-type deaminase" evidence="9">
    <location>
        <begin position="5"/>
        <end position="120"/>
    </location>
</feature>
<dbReference type="OrthoDB" id="9802676at2"/>
<evidence type="ECO:0000256" key="1">
    <source>
        <dbReference type="ARBA" id="ARBA00001947"/>
    </source>
</evidence>
<dbReference type="Proteomes" id="UP000317344">
    <property type="component" value="Chromosome"/>
</dbReference>
<evidence type="ECO:0000256" key="7">
    <source>
        <dbReference type="ARBA" id="ARBA00022833"/>
    </source>
</evidence>
<dbReference type="GO" id="GO:0046872">
    <property type="term" value="F:metal ion binding"/>
    <property type="evidence" value="ECO:0007669"/>
    <property type="project" value="UniProtKB-KW"/>
</dbReference>
<organism evidence="10 11">
    <name type="scientific">Tomitella fengzijianii</name>
    <dbReference type="NCBI Taxonomy" id="2597660"/>
    <lineage>
        <taxon>Bacteria</taxon>
        <taxon>Bacillati</taxon>
        <taxon>Actinomycetota</taxon>
        <taxon>Actinomycetes</taxon>
        <taxon>Mycobacteriales</taxon>
        <taxon>Tomitella</taxon>
    </lineage>
</organism>
<dbReference type="Gene3D" id="3.40.140.10">
    <property type="entry name" value="Cytidine Deaminase, domain 2"/>
    <property type="match status" value="1"/>
</dbReference>
<evidence type="ECO:0000256" key="2">
    <source>
        <dbReference type="ARBA" id="ARBA00004496"/>
    </source>
</evidence>
<dbReference type="InterPro" id="IPR016193">
    <property type="entry name" value="Cytidine_deaminase-like"/>
</dbReference>
<dbReference type="InterPro" id="IPR002125">
    <property type="entry name" value="CMP_dCMP_dom"/>
</dbReference>
<dbReference type="AlphaFoldDB" id="A0A516X1W4"/>
<evidence type="ECO:0000256" key="5">
    <source>
        <dbReference type="ARBA" id="ARBA00022723"/>
    </source>
</evidence>
<evidence type="ECO:0000256" key="4">
    <source>
        <dbReference type="ARBA" id="ARBA00022490"/>
    </source>
</evidence>
<evidence type="ECO:0000259" key="9">
    <source>
        <dbReference type="PROSITE" id="PS51747"/>
    </source>
</evidence>
<dbReference type="GO" id="GO:0005737">
    <property type="term" value="C:cytoplasm"/>
    <property type="evidence" value="ECO:0007669"/>
    <property type="project" value="UniProtKB-SubCell"/>
</dbReference>
<evidence type="ECO:0000313" key="11">
    <source>
        <dbReference type="Proteomes" id="UP000317344"/>
    </source>
</evidence>
<dbReference type="PANTHER" id="PTHR11079:SF190">
    <property type="entry name" value="CYTOSINE DEAMINASE"/>
    <property type="match status" value="1"/>
</dbReference>
<gene>
    <name evidence="10" type="ORF">FO059_06480</name>
</gene>
<dbReference type="PANTHER" id="PTHR11079">
    <property type="entry name" value="CYTOSINE DEAMINASE FAMILY MEMBER"/>
    <property type="match status" value="1"/>
</dbReference>
<evidence type="ECO:0000256" key="6">
    <source>
        <dbReference type="ARBA" id="ARBA00022801"/>
    </source>
</evidence>
<dbReference type="RefSeq" id="WP_143907335.1">
    <property type="nucleotide sequence ID" value="NZ_CP041765.1"/>
</dbReference>
<comment type="pathway">
    <text evidence="8">Pyrimidine metabolism.</text>
</comment>
<keyword evidence="4" id="KW-0963">Cytoplasm</keyword>
<reference evidence="10 11" key="2">
    <citation type="submission" date="2019-07" db="EMBL/GenBank/DDBJ databases">
        <authorList>
            <person name="Huang Y."/>
        </authorList>
    </citation>
    <scope>NUCLEOTIDE SEQUENCE [LARGE SCALE GENOMIC DNA]</scope>
    <source>
        <strain evidence="10 11">HY188</strain>
    </source>
</reference>
<evidence type="ECO:0000256" key="3">
    <source>
        <dbReference type="ARBA" id="ARBA00011738"/>
    </source>
</evidence>
<keyword evidence="5" id="KW-0479">Metal-binding</keyword>
<dbReference type="GO" id="GO:0008835">
    <property type="term" value="F:diaminohydroxyphosphoribosylaminopyrimidine deaminase activity"/>
    <property type="evidence" value="ECO:0007669"/>
    <property type="project" value="TreeGrafter"/>
</dbReference>
<sequence>MGESTWTREGIDAAVREAAEGLGEGGVPVGAALEVGGVLVATGRNLRVQAGDPTAHGEIACLRAAGRRASYRDAVLYTTLAPCAMCAGAIIQFGIPLVVVGEERTFAGEAGLLRSRGVEVEVLDDRRCVDLMSRFQREHPGVWAEDIGEAPPRP</sequence>
<dbReference type="EMBL" id="CP041765">
    <property type="protein sequence ID" value="QDQ97043.1"/>
    <property type="molecule type" value="Genomic_DNA"/>
</dbReference>
<accession>A0A516X1W4</accession>
<dbReference type="FunFam" id="3.40.140.10:FF:000016">
    <property type="entry name" value="Cytosine deaminase"/>
    <property type="match status" value="1"/>
</dbReference>
<dbReference type="GO" id="GO:0055086">
    <property type="term" value="P:nucleobase-containing small molecule metabolic process"/>
    <property type="evidence" value="ECO:0007669"/>
    <property type="project" value="UniProtKB-ARBA"/>
</dbReference>
<comment type="subunit">
    <text evidence="3">Homodimer.</text>
</comment>
<protein>
    <submittedName>
        <fullName evidence="10">Nucleoside deaminase</fullName>
    </submittedName>
</protein>
<proteinExistence type="predicted"/>
<dbReference type="SUPFAM" id="SSF53927">
    <property type="entry name" value="Cytidine deaminase-like"/>
    <property type="match status" value="1"/>
</dbReference>
<keyword evidence="11" id="KW-1185">Reference proteome</keyword>
<evidence type="ECO:0000313" key="10">
    <source>
        <dbReference type="EMBL" id="QDQ97043.1"/>
    </source>
</evidence>